<dbReference type="InterPro" id="IPR026345">
    <property type="entry name" value="Adh_isopep-form_adh_dom"/>
</dbReference>
<feature type="transmembrane region" description="Helical" evidence="1">
    <location>
        <begin position="392"/>
        <end position="415"/>
    </location>
</feature>
<feature type="domain" description="Cell surface antigen C-terminal" evidence="2">
    <location>
        <begin position="58"/>
        <end position="239"/>
    </location>
</feature>
<sequence length="434" mass="47204">MLTPIIDQKLMGHQYFITPPTKVIKDQDGYVIKNQAVQNIENSNQQTKIVSNPLKQINPDKDVVAKAGGKDSIDGTEIKLNSEFNYLLNSSTIPADRAYKASQWSIIDKFDRVHDQYTGIWAVYASTDVYDGEELVFKKGDLIQSSETIQAVPADGAETEAEAPVEYFKAVFDEEKYTFSIEALPAYLDLVNSRGDLEQQFSVYTKMIRIAPAEEVVNVFDESYNGVIRKSDKVVTRTPENPAIDIEKYTLDEGLKKGDRDTLEEAYGLTVTELKEGVKVGFRITNTGDVPLQNVKFGDVTINGTKGEVEDITCDLPELGTVKPTDLTTLAVGESIDCTGILQGMQKGDIHTDNATVTAESVYTKKKVSDEDPWNAKAPEKDPAPLAKTGGAGLAGLAGAAIALLGGGAGLAFYADRRGRARNLQDAENGGATE</sequence>
<keyword evidence="5" id="KW-1185">Reference proteome</keyword>
<evidence type="ECO:0000259" key="2">
    <source>
        <dbReference type="Pfam" id="PF16364"/>
    </source>
</evidence>
<protein>
    <submittedName>
        <fullName evidence="4">Uncharacterized protein</fullName>
    </submittedName>
</protein>
<feature type="domain" description="Adhesin isopeptide-forming adherence" evidence="3">
    <location>
        <begin position="12"/>
        <end position="54"/>
    </location>
</feature>
<dbReference type="EMBL" id="QYAD01000003">
    <property type="protein sequence ID" value="MBL3690361.1"/>
    <property type="molecule type" value="Genomic_DNA"/>
</dbReference>
<accession>A0ABS1SQB2</accession>
<keyword evidence="1" id="KW-0472">Membrane</keyword>
<keyword evidence="1" id="KW-1133">Transmembrane helix</keyword>
<evidence type="ECO:0000313" key="4">
    <source>
        <dbReference type="EMBL" id="MBL3690361.1"/>
    </source>
</evidence>
<proteinExistence type="predicted"/>
<dbReference type="Pfam" id="PF16364">
    <property type="entry name" value="Antigen_C"/>
    <property type="match status" value="1"/>
</dbReference>
<dbReference type="Gene3D" id="2.60.40.740">
    <property type="match status" value="2"/>
</dbReference>
<dbReference type="Proteomes" id="UP001646141">
    <property type="component" value="Unassembled WGS sequence"/>
</dbReference>
<evidence type="ECO:0000313" key="5">
    <source>
        <dbReference type="Proteomes" id="UP001646141"/>
    </source>
</evidence>
<dbReference type="Pfam" id="PF17998">
    <property type="entry name" value="AgI_II_C2"/>
    <property type="match status" value="1"/>
</dbReference>
<evidence type="ECO:0000259" key="3">
    <source>
        <dbReference type="Pfam" id="PF17998"/>
    </source>
</evidence>
<comment type="caution">
    <text evidence="4">The sequence shown here is derived from an EMBL/GenBank/DDBJ whole genome shotgun (WGS) entry which is preliminary data.</text>
</comment>
<organism evidence="4 5">
    <name type="scientific">Leucobacter chromiireducens subsp. chromiireducens</name>
    <dbReference type="NCBI Taxonomy" id="660067"/>
    <lineage>
        <taxon>Bacteria</taxon>
        <taxon>Bacillati</taxon>
        <taxon>Actinomycetota</taxon>
        <taxon>Actinomycetes</taxon>
        <taxon>Micrococcales</taxon>
        <taxon>Microbacteriaceae</taxon>
        <taxon>Leucobacter</taxon>
    </lineage>
</organism>
<evidence type="ECO:0000256" key="1">
    <source>
        <dbReference type="SAM" id="Phobius"/>
    </source>
</evidence>
<gene>
    <name evidence="4" type="ORF">D3226_10365</name>
</gene>
<dbReference type="InterPro" id="IPR032300">
    <property type="entry name" value="Antigen_C"/>
</dbReference>
<name>A0ABS1SQB2_9MICO</name>
<keyword evidence="1" id="KW-0812">Transmembrane</keyword>
<reference evidence="4 5" key="1">
    <citation type="submission" date="2018-09" db="EMBL/GenBank/DDBJ databases">
        <title>Comparative genomics of Leucobacter spp.</title>
        <authorList>
            <person name="Reis A.C."/>
            <person name="Kolvenbach B.A."/>
            <person name="Corvini P.F.X."/>
            <person name="Nunes O.C."/>
        </authorList>
    </citation>
    <scope>NUCLEOTIDE SEQUENCE [LARGE SCALE GENOMIC DNA]</scope>
    <source>
        <strain evidence="4 5">L-1</strain>
    </source>
</reference>